<dbReference type="Proteomes" id="UP000014803">
    <property type="component" value="Chromosome"/>
</dbReference>
<evidence type="ECO:0000313" key="3">
    <source>
        <dbReference type="Proteomes" id="UP000014803"/>
    </source>
</evidence>
<evidence type="ECO:0000313" key="2">
    <source>
        <dbReference type="EMBL" id="AGP36771.1"/>
    </source>
</evidence>
<evidence type="ECO:0000256" key="1">
    <source>
        <dbReference type="SAM" id="MobiDB-lite"/>
    </source>
</evidence>
<dbReference type="AlphaFoldDB" id="S4XWL9"/>
<name>S4XWL9_SORCE</name>
<accession>S4XWL9</accession>
<organism evidence="2 3">
    <name type="scientific">Sorangium cellulosum So0157-2</name>
    <dbReference type="NCBI Taxonomy" id="1254432"/>
    <lineage>
        <taxon>Bacteria</taxon>
        <taxon>Pseudomonadati</taxon>
        <taxon>Myxococcota</taxon>
        <taxon>Polyangia</taxon>
        <taxon>Polyangiales</taxon>
        <taxon>Polyangiaceae</taxon>
        <taxon>Sorangium</taxon>
    </lineage>
</organism>
<dbReference type="KEGG" id="scu:SCE1572_21110"/>
<dbReference type="EMBL" id="CP003969">
    <property type="protein sequence ID" value="AGP36771.1"/>
    <property type="molecule type" value="Genomic_DNA"/>
</dbReference>
<dbReference type="HOGENOM" id="CLU_3103908_0_0_7"/>
<feature type="region of interest" description="Disordered" evidence="1">
    <location>
        <begin position="1"/>
        <end position="34"/>
    </location>
</feature>
<sequence length="51" mass="5583">MASASRSAASKSASSGSELQSRYRPTRHPEAARRRLMVARSRRDVMVGSYG</sequence>
<reference evidence="2 3" key="1">
    <citation type="journal article" date="2013" name="Sci. Rep.">
        <title>Extraordinary expansion of a Sorangium cellulosum genome from an alkaline milieu.</title>
        <authorList>
            <person name="Han K."/>
            <person name="Li Z.F."/>
            <person name="Peng R."/>
            <person name="Zhu L.P."/>
            <person name="Zhou T."/>
            <person name="Wang L.G."/>
            <person name="Li S.G."/>
            <person name="Zhang X.B."/>
            <person name="Hu W."/>
            <person name="Wu Z.H."/>
            <person name="Qin N."/>
            <person name="Li Y.Z."/>
        </authorList>
    </citation>
    <scope>NUCLEOTIDE SEQUENCE [LARGE SCALE GENOMIC DNA]</scope>
    <source>
        <strain evidence="2 3">So0157-2</strain>
    </source>
</reference>
<protein>
    <submittedName>
        <fullName evidence="2">Uncharacterized protein</fullName>
    </submittedName>
</protein>
<proteinExistence type="predicted"/>
<gene>
    <name evidence="2" type="ORF">SCE1572_21110</name>
</gene>
<feature type="compositionally biased region" description="Low complexity" evidence="1">
    <location>
        <begin position="1"/>
        <end position="17"/>
    </location>
</feature>